<comment type="caution">
    <text evidence="2">The sequence shown here is derived from an EMBL/GenBank/DDBJ whole genome shotgun (WGS) entry which is preliminary data.</text>
</comment>
<dbReference type="EMBL" id="CAJVPV010000642">
    <property type="protein sequence ID" value="CAG8467082.1"/>
    <property type="molecule type" value="Genomic_DNA"/>
</dbReference>
<proteinExistence type="predicted"/>
<gene>
    <name evidence="2" type="ORF">AMORRO_LOCUS1679</name>
</gene>
<feature type="region of interest" description="Disordered" evidence="1">
    <location>
        <begin position="185"/>
        <end position="208"/>
    </location>
</feature>
<reference evidence="2" key="1">
    <citation type="submission" date="2021-06" db="EMBL/GenBank/DDBJ databases">
        <authorList>
            <person name="Kallberg Y."/>
            <person name="Tangrot J."/>
            <person name="Rosling A."/>
        </authorList>
    </citation>
    <scope>NUCLEOTIDE SEQUENCE</scope>
    <source>
        <strain evidence="2">CL551</strain>
    </source>
</reference>
<feature type="compositionally biased region" description="Basic and acidic residues" evidence="1">
    <location>
        <begin position="191"/>
        <end position="201"/>
    </location>
</feature>
<evidence type="ECO:0000256" key="1">
    <source>
        <dbReference type="SAM" id="MobiDB-lite"/>
    </source>
</evidence>
<protein>
    <submittedName>
        <fullName evidence="2">12745_t:CDS:1</fullName>
    </submittedName>
</protein>
<dbReference type="Proteomes" id="UP000789342">
    <property type="component" value="Unassembled WGS sequence"/>
</dbReference>
<evidence type="ECO:0000313" key="3">
    <source>
        <dbReference type="Proteomes" id="UP000789342"/>
    </source>
</evidence>
<dbReference type="AlphaFoldDB" id="A0A9N8W0R9"/>
<name>A0A9N8W0R9_9GLOM</name>
<dbReference type="InterPro" id="IPR013761">
    <property type="entry name" value="SAM/pointed_sf"/>
</dbReference>
<dbReference type="OrthoDB" id="2155283at2759"/>
<organism evidence="2 3">
    <name type="scientific">Acaulospora morrowiae</name>
    <dbReference type="NCBI Taxonomy" id="94023"/>
    <lineage>
        <taxon>Eukaryota</taxon>
        <taxon>Fungi</taxon>
        <taxon>Fungi incertae sedis</taxon>
        <taxon>Mucoromycota</taxon>
        <taxon>Glomeromycotina</taxon>
        <taxon>Glomeromycetes</taxon>
        <taxon>Diversisporales</taxon>
        <taxon>Acaulosporaceae</taxon>
        <taxon>Acaulospora</taxon>
    </lineage>
</organism>
<feature type="region of interest" description="Disordered" evidence="1">
    <location>
        <begin position="43"/>
        <end position="76"/>
    </location>
</feature>
<evidence type="ECO:0000313" key="2">
    <source>
        <dbReference type="EMBL" id="CAG8467082.1"/>
    </source>
</evidence>
<keyword evidence="3" id="KW-1185">Reference proteome</keyword>
<accession>A0A9N8W0R9</accession>
<sequence>MKRIILKSFVLKNTAGLVNKYHHTTYCCEYSIIRNIHSTNPFSSDTSWTSPKPPVPSITNSKVLSEPAKAAAKNEDRHRPRVKIEDIIKFEKQKRKERKREYRREFYKKNYKDRVNLELLEDFPRWLHGIRRGFKRYAKLFEGQRWQDVIEYTWEDLCRLGMKNGIDRGHLVKHFWMVKKALNEQKANNASREEEKRESVKNEPLQGE</sequence>
<dbReference type="Gene3D" id="1.10.150.50">
    <property type="entry name" value="Transcription Factor, Ets-1"/>
    <property type="match status" value="1"/>
</dbReference>